<dbReference type="GeneID" id="140692022"/>
<keyword evidence="3" id="KW-0813">Transport</keyword>
<dbReference type="Proteomes" id="UP001652581">
    <property type="component" value="Chromosome X"/>
</dbReference>
<feature type="chain" id="PRO_5047120246" evidence="5">
    <location>
        <begin position="17"/>
        <end position="224"/>
    </location>
</feature>
<dbReference type="Pfam" id="PF00061">
    <property type="entry name" value="Lipocalin"/>
    <property type="match status" value="1"/>
</dbReference>
<reference evidence="8" key="1">
    <citation type="submission" date="2025-08" db="UniProtKB">
        <authorList>
            <consortium name="RefSeq"/>
        </authorList>
    </citation>
    <scope>IDENTIFICATION</scope>
</reference>
<evidence type="ECO:0000259" key="6">
    <source>
        <dbReference type="Pfam" id="PF00061"/>
    </source>
</evidence>
<keyword evidence="4" id="KW-0964">Secreted</keyword>
<organism evidence="7 8">
    <name type="scientific">Vicugna pacos</name>
    <name type="common">Alpaca</name>
    <name type="synonym">Lama pacos</name>
    <dbReference type="NCBI Taxonomy" id="30538"/>
    <lineage>
        <taxon>Eukaryota</taxon>
        <taxon>Metazoa</taxon>
        <taxon>Chordata</taxon>
        <taxon>Craniata</taxon>
        <taxon>Vertebrata</taxon>
        <taxon>Euteleostomi</taxon>
        <taxon>Mammalia</taxon>
        <taxon>Eutheria</taxon>
        <taxon>Laurasiatheria</taxon>
        <taxon>Artiodactyla</taxon>
        <taxon>Tylopoda</taxon>
        <taxon>Camelidae</taxon>
        <taxon>Vicugna</taxon>
    </lineage>
</organism>
<comment type="subcellular location">
    <subcellularLocation>
        <location evidence="1">Secreted</location>
    </subcellularLocation>
</comment>
<evidence type="ECO:0000313" key="8">
    <source>
        <dbReference type="RefSeq" id="XP_072812801.1"/>
    </source>
</evidence>
<comment type="similarity">
    <text evidence="2">Belongs to the calycin superfamily. Lipocalin family.</text>
</comment>
<proteinExistence type="inferred from homology"/>
<evidence type="ECO:0000256" key="2">
    <source>
        <dbReference type="ARBA" id="ARBA00006889"/>
    </source>
</evidence>
<dbReference type="InterPro" id="IPR002345">
    <property type="entry name" value="Lipocalin"/>
</dbReference>
<dbReference type="SUPFAM" id="SSF50814">
    <property type="entry name" value="Lipocalins"/>
    <property type="match status" value="1"/>
</dbReference>
<dbReference type="InterPro" id="IPR002448">
    <property type="entry name" value="OBP-like"/>
</dbReference>
<protein>
    <submittedName>
        <fullName evidence="8">Odorant-binding protein-like</fullName>
    </submittedName>
</protein>
<dbReference type="PANTHER" id="PTHR11430">
    <property type="entry name" value="LIPOCALIN"/>
    <property type="match status" value="1"/>
</dbReference>
<evidence type="ECO:0000256" key="5">
    <source>
        <dbReference type="SAM" id="SignalP"/>
    </source>
</evidence>
<keyword evidence="5" id="KW-0732">Signal</keyword>
<dbReference type="InterPro" id="IPR000566">
    <property type="entry name" value="Lipocln_cytosolic_FA-bd_dom"/>
</dbReference>
<dbReference type="PRINTS" id="PR01173">
    <property type="entry name" value="ODORANTBNDNG"/>
</dbReference>
<dbReference type="InterPro" id="IPR012674">
    <property type="entry name" value="Calycin"/>
</dbReference>
<keyword evidence="7" id="KW-1185">Reference proteome</keyword>
<evidence type="ECO:0000256" key="1">
    <source>
        <dbReference type="ARBA" id="ARBA00004613"/>
    </source>
</evidence>
<gene>
    <name evidence="8" type="primary">LOC140692022</name>
</gene>
<feature type="domain" description="Lipocalin/cytosolic fatty-acid binding" evidence="6">
    <location>
        <begin position="33"/>
        <end position="164"/>
    </location>
</feature>
<evidence type="ECO:0000256" key="4">
    <source>
        <dbReference type="ARBA" id="ARBA00022525"/>
    </source>
</evidence>
<evidence type="ECO:0000313" key="7">
    <source>
        <dbReference type="Proteomes" id="UP001652581"/>
    </source>
</evidence>
<accession>A0ABM5CVX0</accession>
<name>A0ABM5CVX0_VICPA</name>
<evidence type="ECO:0000256" key="3">
    <source>
        <dbReference type="ARBA" id="ARBA00022448"/>
    </source>
</evidence>
<dbReference type="PANTHER" id="PTHR11430:SF65">
    <property type="entry name" value="ODORANT-BINDING PROTEIN 1A-RELATED"/>
    <property type="match status" value="1"/>
</dbReference>
<dbReference type="Gene3D" id="2.40.128.20">
    <property type="match status" value="1"/>
</dbReference>
<feature type="signal peptide" evidence="5">
    <location>
        <begin position="1"/>
        <end position="16"/>
    </location>
</feature>
<dbReference type="RefSeq" id="XP_072812801.1">
    <property type="nucleotide sequence ID" value="XM_072956700.1"/>
</dbReference>
<sequence>MRILFPTLVLGVLCSAQEPPAAGDQSQVSERRTIYIAASNTEKIRENGPFQVFNRDTEIDDENGRIAFKFFIKLNGQCERKIAQGIKQADGVYVTNYAGTNEFKILQASENTVIASDINVDEEGMETTLTGVFATGKDIEDEDFKKFKEVTKEKGIPEENIVKIITLGIFYKILYLKEEPRKCWEMVVLGGSSIPASLTFPQTIVLTGEGKRTPPAPNQHVMEN</sequence>